<dbReference type="RefSeq" id="WP_199389959.1">
    <property type="nucleotide sequence ID" value="NZ_JAEMHL010000008.1"/>
</dbReference>
<dbReference type="Pfam" id="PF14903">
    <property type="entry name" value="WG_beta_rep"/>
    <property type="match status" value="4"/>
</dbReference>
<organism evidence="1 2">
    <name type="scientific">Geomonas anaerohicana</name>
    <dbReference type="NCBI Taxonomy" id="2798583"/>
    <lineage>
        <taxon>Bacteria</taxon>
        <taxon>Pseudomonadati</taxon>
        <taxon>Thermodesulfobacteriota</taxon>
        <taxon>Desulfuromonadia</taxon>
        <taxon>Geobacterales</taxon>
        <taxon>Geobacteraceae</taxon>
        <taxon>Geomonas</taxon>
    </lineage>
</organism>
<dbReference type="Proteomes" id="UP000614714">
    <property type="component" value="Unassembled WGS sequence"/>
</dbReference>
<name>A0ABS0YGM1_9BACT</name>
<reference evidence="1 2" key="1">
    <citation type="submission" date="2020-12" db="EMBL/GenBank/DDBJ databases">
        <title>Geomonas sp. Red421, isolated from paddy soil.</title>
        <authorList>
            <person name="Xu Z."/>
            <person name="Zhang Z."/>
            <person name="Masuda Y."/>
            <person name="Itoh H."/>
            <person name="Senoo K."/>
        </authorList>
    </citation>
    <scope>NUCLEOTIDE SEQUENCE [LARGE SCALE GENOMIC DNA]</scope>
    <source>
        <strain evidence="1 2">Red421</strain>
    </source>
</reference>
<dbReference type="EMBL" id="JAEMHL010000008">
    <property type="protein sequence ID" value="MBJ6751478.1"/>
    <property type="molecule type" value="Genomic_DNA"/>
</dbReference>
<sequence length="220" mass="24204">MACLKRNPLRRELNELNNVPLGPYIDLAGNIIIESVGSKGMSAFSHGLIAAGDESTGMYGYRDITGAWAIAPKYTASGEFSEGLAAVDLTVGKAELTGFIDTSGKEVLPFKYLTTLSAFQCGLAVACEKRKRDHFFGAIDRSGDWVIEPTLRFLGSFFEGLGRFAKTGDKIGFMDTEGNVVIKERFLTVLREFTHGVAWVRDEQGDLYINKAGECIWRKK</sequence>
<dbReference type="InterPro" id="IPR032774">
    <property type="entry name" value="WG_beta_rep"/>
</dbReference>
<evidence type="ECO:0000313" key="1">
    <source>
        <dbReference type="EMBL" id="MBJ6751478.1"/>
    </source>
</evidence>
<dbReference type="PANTHER" id="PTHR37841:SF1">
    <property type="entry name" value="DUF3298 DOMAIN-CONTAINING PROTEIN"/>
    <property type="match status" value="1"/>
</dbReference>
<keyword evidence="2" id="KW-1185">Reference proteome</keyword>
<protein>
    <submittedName>
        <fullName evidence="1">WG repeat-containing protein</fullName>
    </submittedName>
</protein>
<accession>A0ABS0YGM1</accession>
<proteinExistence type="predicted"/>
<dbReference type="PANTHER" id="PTHR37841">
    <property type="entry name" value="GLR2918 PROTEIN"/>
    <property type="match status" value="1"/>
</dbReference>
<gene>
    <name evidence="1" type="ORF">JFN91_14765</name>
</gene>
<comment type="caution">
    <text evidence="1">The sequence shown here is derived from an EMBL/GenBank/DDBJ whole genome shotgun (WGS) entry which is preliminary data.</text>
</comment>
<evidence type="ECO:0000313" key="2">
    <source>
        <dbReference type="Proteomes" id="UP000614714"/>
    </source>
</evidence>